<dbReference type="GO" id="GO:0005525">
    <property type="term" value="F:GTP binding"/>
    <property type="evidence" value="ECO:0007669"/>
    <property type="project" value="InterPro"/>
</dbReference>
<dbReference type="EMBL" id="CAJNOM010000106">
    <property type="protein sequence ID" value="CAF1059074.1"/>
    <property type="molecule type" value="Genomic_DNA"/>
</dbReference>
<feature type="domain" description="VWFA" evidence="2">
    <location>
        <begin position="1978"/>
        <end position="2155"/>
    </location>
</feature>
<dbReference type="PANTHER" id="PTHR14819:SF25">
    <property type="entry name" value="CHROMOSOME UNDETERMINED SCAFFOLD_52, WHOLE GENOME SHOTGUN SEQUENCE"/>
    <property type="match status" value="1"/>
</dbReference>
<feature type="domain" description="VLIG-type G" evidence="3">
    <location>
        <begin position="894"/>
        <end position="997"/>
    </location>
</feature>
<gene>
    <name evidence="4" type="ORF">BJG266_LOCUS12480</name>
    <name evidence="5" type="ORF">QVE165_LOCUS18051</name>
</gene>
<keyword evidence="6" id="KW-1185">Reference proteome</keyword>
<dbReference type="OrthoDB" id="1597724at2759"/>
<proteinExistence type="predicted"/>
<dbReference type="CDD" id="cd00198">
    <property type="entry name" value="vWFA"/>
    <property type="match status" value="1"/>
</dbReference>
<dbReference type="InterPro" id="IPR052986">
    <property type="entry name" value="VLIG_GTPase"/>
</dbReference>
<evidence type="ECO:0000259" key="2">
    <source>
        <dbReference type="PROSITE" id="PS50234"/>
    </source>
</evidence>
<evidence type="ECO:0000313" key="5">
    <source>
        <dbReference type="EMBL" id="CAF1059074.1"/>
    </source>
</evidence>
<dbReference type="Pfam" id="PF00092">
    <property type="entry name" value="VWA"/>
    <property type="match status" value="1"/>
</dbReference>
<dbReference type="EMBL" id="CAJNOI010000048">
    <property type="protein sequence ID" value="CAF0938001.1"/>
    <property type="molecule type" value="Genomic_DNA"/>
</dbReference>
<dbReference type="Gene3D" id="3.40.50.300">
    <property type="entry name" value="P-loop containing nucleotide triphosphate hydrolases"/>
    <property type="match status" value="1"/>
</dbReference>
<evidence type="ECO:0000313" key="4">
    <source>
        <dbReference type="EMBL" id="CAF0938001.1"/>
    </source>
</evidence>
<reference evidence="5" key="1">
    <citation type="submission" date="2021-02" db="EMBL/GenBank/DDBJ databases">
        <authorList>
            <person name="Nowell W R."/>
        </authorList>
    </citation>
    <scope>NUCLEOTIDE SEQUENCE</scope>
</reference>
<dbReference type="Proteomes" id="UP000663877">
    <property type="component" value="Unassembled WGS sequence"/>
</dbReference>
<dbReference type="InterPro" id="IPR027417">
    <property type="entry name" value="P-loop_NTPase"/>
</dbReference>
<dbReference type="InterPro" id="IPR030383">
    <property type="entry name" value="G_VLIG_dom"/>
</dbReference>
<dbReference type="SUPFAM" id="SSF53300">
    <property type="entry name" value="vWA-like"/>
    <property type="match status" value="1"/>
</dbReference>
<dbReference type="SUPFAM" id="SSF52540">
    <property type="entry name" value="P-loop containing nucleoside triphosphate hydrolases"/>
    <property type="match status" value="1"/>
</dbReference>
<dbReference type="Proteomes" id="UP000663832">
    <property type="component" value="Unassembled WGS sequence"/>
</dbReference>
<evidence type="ECO:0000259" key="3">
    <source>
        <dbReference type="PROSITE" id="PS51717"/>
    </source>
</evidence>
<evidence type="ECO:0000313" key="6">
    <source>
        <dbReference type="Proteomes" id="UP000663832"/>
    </source>
</evidence>
<dbReference type="Pfam" id="PF25683">
    <property type="entry name" value="URGCP_GTPase"/>
    <property type="match status" value="1"/>
</dbReference>
<evidence type="ECO:0000256" key="1">
    <source>
        <dbReference type="SAM" id="MobiDB-lite"/>
    </source>
</evidence>
<dbReference type="PANTHER" id="PTHR14819">
    <property type="entry name" value="GTP-BINDING"/>
    <property type="match status" value="1"/>
</dbReference>
<dbReference type="PROSITE" id="PS51717">
    <property type="entry name" value="G_VLIG"/>
    <property type="match status" value="1"/>
</dbReference>
<organism evidence="5 6">
    <name type="scientific">Adineta steineri</name>
    <dbReference type="NCBI Taxonomy" id="433720"/>
    <lineage>
        <taxon>Eukaryota</taxon>
        <taxon>Metazoa</taxon>
        <taxon>Spiralia</taxon>
        <taxon>Gnathifera</taxon>
        <taxon>Rotifera</taxon>
        <taxon>Eurotatoria</taxon>
        <taxon>Bdelloidea</taxon>
        <taxon>Adinetida</taxon>
        <taxon>Adinetidae</taxon>
        <taxon>Adineta</taxon>
    </lineage>
</organism>
<dbReference type="PROSITE" id="PS50234">
    <property type="entry name" value="VWFA"/>
    <property type="match status" value="1"/>
</dbReference>
<sequence>MTREESDQTPSQSLNSDNNHAHVSSSWIRFRNDCKSNIISILGLNGDTESKKIPDKLFFQGRQALSTWENKILPNIYHQQMTSDQSELFKILKNYLDRQWSTTTYDWFQRFVHEQKIISPNIYDQLLTRTVDNGLKFLQDNFYLSLTIRFLFDVKDQTKIWDILTTQGLQGIKKYQNDVTSKLNEKLLDNNQHVLYLALEDYFRKPLIDLFKQSNLNNNQSRFIELALNCVVNNGWNGLNDEKIRDEVSPNNFNKLIENLPSISNTSPVTFPTISTTTTQQQLVHPSPSTEQHIQRNESEMKPKIMNIVKNLSSPSTPSSPFEVFNTNVIYDESGYDVDLIVHQKNESLLTTPDIIIEDRDEEEPTEANGIISKFMNKKEKLQLSDLVQAGEFIYMNKNFNQVINKITEDYKSNQKFSLFINSCFIPLMYLLKRHQNLDDFIDMLFLKYFKISSSAPLSLSLRMLIDLLLLRSDLSLSRKILLLLSKRNPIPFLQPSLRFVSDIIHIWNYSVPTLLSFGIGSCQGKSLLLNQIFLSSFEQSVSSLYFENTIDIDFGYNFLPRRSINIADIHGSITKLILEKVYQLFNGFLIHVEYSYIQNNLPVIHDLLNLVNNTKKYRLLIIRDVLNQNQDQCRKFLFKEFPDIEIFILPNVSDHNKKENKSSIVLLRDKIFDQIPKDCLNHPGFMKNELLQLINPQYKQYLIQISQTIKPLITHLSHLINKPKLVSNYLPEYLKFVKLCELRLKLTHLNFYGSDNDAMIYELRQRIFQLENIPQTNQRLLSIIYQLFFKVLTASNSLTCLDAINTALRQQRIQLVSTGDMAKELPIEKNLSLEVLWRNAIVCSQYESENDQKFLQDKYYQYIKAGYPFEIIDGDNFHFQHSFLLKSLTPFQNRRTLVISIIGPQNSGKSTLLNYMFGTLFDVRDGRCTRGIYGSFVKSNRSDYDYILLIDTEGLLGIEREDKEYDRRIVLFCLAVSHIVIVNMVGEVSATLQEMLKLCADSLDKIGATIIPRPIVHFILNQKADLNIDNNKAAIEKIINDLKREGLDKSIDIRKETFHTLPSAFQKEGQTLIWKKTSLTQIKTAPEFIENVQLLFGRIFNSIQLTDISDPLQWLSSSVTIFETLQKFSDLTYYRNIHEQRLDNQIREHIRETLLKMFSIDYRNELILETTNKDKDEIQKLFLHKQNQIEKQTQNDLEDLFKLLKVPELLRKRNQQFLHVQIIEMFHTIQISAIESNRRLQVSSIIHHAEEQLRQLMEHVIQSGRLMLYETAEQEFERMYQNTIKFVRDGFSLNERLKQAMKHIYTNYNIYEKECLVEFSSIDTHSSLLTDQTSINNPEDVFVSYFTKLAYQKPSVTAHHFNPTGIPTYSLDIINSLNYLNRNLLEHEFRTFIHQSSSQIGNNNKCQDTDRERSVYSISNSSSCYQSREHPNLTSTDQFQIQIRQAIENQKPMMLGRSAADEQHMYLGLSGIIREIIRRIIQTIQGVNGGQVRQIRTELIQKIVGSINTLIIEIKTELSPFCLELSRQLKSTLHTCAIILLTRYYYNEQINHFNQILANFERKKSDLKEYFITNVCSNSSRDKNYAINLAQQFKDYLIQSLSNDGQQIITRGSKQYECLNRKWIQDRLDGQLEVNNNMTWYSDYISNPTKIIEQFFIELWTNVKKEIDQNLSEQKAFYIKIINEFFYCIQGMLDSVRHLGAPNKLIDKIFQSNERNASNINDDLNDKNQCMVMILCQYLTEQSIQLSLTVNGTVYHIGRDAFNAFQLLVEQRRPSNELAKIIKGISLVFKNISISNLIAFLEALLTEREKTLHDFNQIPCSFDHIDQHDTYARLLDKVRGCPDLCPCCRRPCDVDHTQIKSNPGSLHNEHRCQSGHNLRAMNGYKFETTNEPSLLMCEQIKDDQIIVIGPRRYQWSDFKQNHPNWIFESILNDDELNRLHGKFLTIWRKIGKEICDKYHMKYVKYNTSLNIVHESFHYILLLDGSGSMSGQRWKDLMNAVQQFLIRRSELNTCDRISIIVFSSTANIIYSNEDIRNINVNSICYPGGDTSFRDAFECVSNCMTYSERHAAHHSVHHKFAIVFMSDGEGLYPDYELKRLIKEHGPVIKRFWTLALGINQVSSSMNVLEKINEKMNGSFIDIATSIDLLKAYAEVASFSQ</sequence>
<protein>
    <recommendedName>
        <fullName evidence="7">VWFA domain-containing protein</fullName>
    </recommendedName>
</protein>
<feature type="region of interest" description="Disordered" evidence="1">
    <location>
        <begin position="1"/>
        <end position="20"/>
    </location>
</feature>
<evidence type="ECO:0008006" key="7">
    <source>
        <dbReference type="Google" id="ProtNLM"/>
    </source>
</evidence>
<dbReference type="InterPro" id="IPR036465">
    <property type="entry name" value="vWFA_dom_sf"/>
</dbReference>
<name>A0A814L3U8_9BILA</name>
<feature type="compositionally biased region" description="Polar residues" evidence="1">
    <location>
        <begin position="8"/>
        <end position="20"/>
    </location>
</feature>
<dbReference type="InterPro" id="IPR002035">
    <property type="entry name" value="VWF_A"/>
</dbReference>
<comment type="caution">
    <text evidence="5">The sequence shown here is derived from an EMBL/GenBank/DDBJ whole genome shotgun (WGS) entry which is preliminary data.</text>
</comment>
<accession>A0A814L3U8</accession>
<dbReference type="Gene3D" id="3.40.50.410">
    <property type="entry name" value="von Willebrand factor, type A domain"/>
    <property type="match status" value="1"/>
</dbReference>